<dbReference type="Proteomes" id="UP001140091">
    <property type="component" value="Unassembled WGS sequence"/>
</dbReference>
<evidence type="ECO:0000313" key="2">
    <source>
        <dbReference type="EMBL" id="KAJ2928175.1"/>
    </source>
</evidence>
<reference evidence="2" key="1">
    <citation type="submission" date="2022-06" db="EMBL/GenBank/DDBJ databases">
        <title>Genome Sequence of Candolleomyces eurysporus.</title>
        <authorList>
            <person name="Buettner E."/>
        </authorList>
    </citation>
    <scope>NUCLEOTIDE SEQUENCE</scope>
    <source>
        <strain evidence="2">VTCC 930004</strain>
    </source>
</reference>
<comment type="caution">
    <text evidence="2">The sequence shown here is derived from an EMBL/GenBank/DDBJ whole genome shotgun (WGS) entry which is preliminary data.</text>
</comment>
<dbReference type="AlphaFoldDB" id="A0A9W8MDP4"/>
<evidence type="ECO:0000313" key="3">
    <source>
        <dbReference type="Proteomes" id="UP001140091"/>
    </source>
</evidence>
<feature type="non-terminal residue" evidence="2">
    <location>
        <position position="269"/>
    </location>
</feature>
<accession>A0A9W8MDP4</accession>
<keyword evidence="3" id="KW-1185">Reference proteome</keyword>
<gene>
    <name evidence="2" type="ORF">H1R20_g8928</name>
</gene>
<feature type="compositionally biased region" description="Low complexity" evidence="1">
    <location>
        <begin position="181"/>
        <end position="191"/>
    </location>
</feature>
<dbReference type="EMBL" id="JANBPK010000937">
    <property type="protein sequence ID" value="KAJ2928175.1"/>
    <property type="molecule type" value="Genomic_DNA"/>
</dbReference>
<protein>
    <submittedName>
        <fullName evidence="2">Uncharacterized protein</fullName>
    </submittedName>
</protein>
<sequence>MAIHFSPPPPPPPPPSASDASPSRRRSARLSVPNAEPSTSTSSVVFPQSSTSDPSPRSNLRKRARPSDLNELASPVVVAVAQNANGHQQRSPEKAASPEQERVTRARVKGKEKEVEPETLGMEKKRRRLSISAAPTEEQTRVRTRSTAMVDPSSSLLAPARPNHRKRKSLSALDDIKREQLQQLAAAASSNQEEEQESPAPKKARKKARKSLDADIAVTFLLDDVPLGNGKGKEKETSPRRTLVRPIQHLGRASVNPSVLAIYLYEKLG</sequence>
<name>A0A9W8MDP4_9AGAR</name>
<feature type="compositionally biased region" description="Polar residues" evidence="1">
    <location>
        <begin position="36"/>
        <end position="58"/>
    </location>
</feature>
<proteinExistence type="predicted"/>
<evidence type="ECO:0000256" key="1">
    <source>
        <dbReference type="SAM" id="MobiDB-lite"/>
    </source>
</evidence>
<feature type="compositionally biased region" description="Basic and acidic residues" evidence="1">
    <location>
        <begin position="99"/>
        <end position="116"/>
    </location>
</feature>
<feature type="region of interest" description="Disordered" evidence="1">
    <location>
        <begin position="1"/>
        <end position="210"/>
    </location>
</feature>
<feature type="compositionally biased region" description="Pro residues" evidence="1">
    <location>
        <begin position="1"/>
        <end position="16"/>
    </location>
</feature>
<organism evidence="2 3">
    <name type="scientific">Candolleomyces eurysporus</name>
    <dbReference type="NCBI Taxonomy" id="2828524"/>
    <lineage>
        <taxon>Eukaryota</taxon>
        <taxon>Fungi</taxon>
        <taxon>Dikarya</taxon>
        <taxon>Basidiomycota</taxon>
        <taxon>Agaricomycotina</taxon>
        <taxon>Agaricomycetes</taxon>
        <taxon>Agaricomycetidae</taxon>
        <taxon>Agaricales</taxon>
        <taxon>Agaricineae</taxon>
        <taxon>Psathyrellaceae</taxon>
        <taxon>Candolleomyces</taxon>
    </lineage>
</organism>